<dbReference type="EMBL" id="JBHFPV010000001">
    <property type="protein sequence ID" value="MFH6603281.1"/>
    <property type="molecule type" value="Genomic_DNA"/>
</dbReference>
<organism evidence="1 2">
    <name type="scientific">Meishania litoralis</name>
    <dbReference type="NCBI Taxonomy" id="3434685"/>
    <lineage>
        <taxon>Bacteria</taxon>
        <taxon>Pseudomonadati</taxon>
        <taxon>Bacteroidota</taxon>
        <taxon>Flavobacteriia</taxon>
        <taxon>Flavobacteriales</taxon>
        <taxon>Flavobacteriaceae</taxon>
        <taxon>Meishania</taxon>
    </lineage>
</organism>
<protein>
    <submittedName>
        <fullName evidence="1">Aspartate/glutamate racemase family protein</fullName>
    </submittedName>
</protein>
<keyword evidence="2" id="KW-1185">Reference proteome</keyword>
<comment type="caution">
    <text evidence="1">The sequence shown here is derived from an EMBL/GenBank/DDBJ whole genome shotgun (WGS) entry which is preliminary data.</text>
</comment>
<evidence type="ECO:0000313" key="2">
    <source>
        <dbReference type="Proteomes" id="UP001595191"/>
    </source>
</evidence>
<name>A0ACC7LJ56_9FLAO</name>
<dbReference type="Proteomes" id="UP001595191">
    <property type="component" value="Unassembled WGS sequence"/>
</dbReference>
<evidence type="ECO:0000313" key="1">
    <source>
        <dbReference type="EMBL" id="MFH6603281.1"/>
    </source>
</evidence>
<reference evidence="1" key="1">
    <citation type="submission" date="2024-09" db="EMBL/GenBank/DDBJ databases">
        <authorList>
            <person name="Liu J."/>
        </authorList>
    </citation>
    <scope>NUCLEOTIDE SEQUENCE</scope>
    <source>
        <strain evidence="1">NBU2967</strain>
    </source>
</reference>
<sequence length="229" mass="25491">MKTIGFIGGMSWESTKVYYEYSNQLVKELLGGSHSAKSIMTSVDFAEIEKLTFEGNWNKIGDIMANHAIKLEKAGADMVLLCTNTIHLVSSRIVDSIAIPFLHIADATGVEIQNQGLKKVALLGTKFTMEKDFYTEILSKKYNLEVAIPSNQDRQLVHDIIYQELVRGKFTEASKKHLIRIIKTLELQGVEGVILGCTELPLLVSPNDVDIPTFDTTKIHVRLAVDLAL</sequence>
<proteinExistence type="predicted"/>
<accession>A0ACC7LJ56</accession>
<gene>
    <name evidence="1" type="ORF">ACEZ3G_07330</name>
</gene>